<organism evidence="1">
    <name type="scientific">Medicago truncatula</name>
    <name type="common">Barrel medic</name>
    <name type="synonym">Medicago tribuloides</name>
    <dbReference type="NCBI Taxonomy" id="3880"/>
    <lineage>
        <taxon>Eukaryota</taxon>
        <taxon>Viridiplantae</taxon>
        <taxon>Streptophyta</taxon>
        <taxon>Embryophyta</taxon>
        <taxon>Tracheophyta</taxon>
        <taxon>Spermatophyta</taxon>
        <taxon>Magnoliopsida</taxon>
        <taxon>eudicotyledons</taxon>
        <taxon>Gunneridae</taxon>
        <taxon>Pentapetalae</taxon>
        <taxon>rosids</taxon>
        <taxon>fabids</taxon>
        <taxon>Fabales</taxon>
        <taxon>Fabaceae</taxon>
        <taxon>Papilionoideae</taxon>
        <taxon>50 kb inversion clade</taxon>
        <taxon>NPAAA clade</taxon>
        <taxon>Hologalegina</taxon>
        <taxon>IRL clade</taxon>
        <taxon>Trifolieae</taxon>
        <taxon>Medicago</taxon>
    </lineage>
</organism>
<accession>A0A396ISP3</accession>
<gene>
    <name evidence="1" type="ORF">MtrunA17_Chr3g0103501</name>
</gene>
<dbReference type="AlphaFoldDB" id="A0A396ISP3"/>
<dbReference type="EMBL" id="PSQE01000003">
    <property type="protein sequence ID" value="RHN67513.1"/>
    <property type="molecule type" value="Genomic_DNA"/>
</dbReference>
<reference evidence="1" key="1">
    <citation type="journal article" date="2018" name="Nat. Plants">
        <title>Whole-genome landscape of Medicago truncatula symbiotic genes.</title>
        <authorList>
            <person name="Pecrix Y."/>
            <person name="Gamas P."/>
            <person name="Carrere S."/>
        </authorList>
    </citation>
    <scope>NUCLEOTIDE SEQUENCE</scope>
    <source>
        <tissue evidence="1">Leaves</tissue>
    </source>
</reference>
<sequence length="69" mass="7910">MVDIIAQLEKFLVEGARHGFNNGFAQVKVVNPRVELVTTRKHYLKHVEVSVLVTPEDFEEDEMVNEDQA</sequence>
<dbReference type="Gramene" id="rna15708">
    <property type="protein sequence ID" value="RHN67513.1"/>
    <property type="gene ID" value="gene15708"/>
</dbReference>
<protein>
    <submittedName>
        <fullName evidence="1">Uncharacterized protein</fullName>
    </submittedName>
</protein>
<dbReference type="Proteomes" id="UP000265566">
    <property type="component" value="Chromosome 3"/>
</dbReference>
<evidence type="ECO:0000313" key="1">
    <source>
        <dbReference type="EMBL" id="RHN67513.1"/>
    </source>
</evidence>
<comment type="caution">
    <text evidence="1">The sequence shown here is derived from an EMBL/GenBank/DDBJ whole genome shotgun (WGS) entry which is preliminary data.</text>
</comment>
<proteinExistence type="predicted"/>
<name>A0A396ISP3_MEDTR</name>